<dbReference type="PANTHER" id="PTHR21198:SF7">
    <property type="entry name" value="ASPARTATE-GLUTAMATE RACEMASE FAMILY"/>
    <property type="match status" value="1"/>
</dbReference>
<dbReference type="RefSeq" id="WP_057874203.1">
    <property type="nucleotide sequence ID" value="NZ_AYYI01000044.1"/>
</dbReference>
<keyword evidence="4" id="KW-1185">Reference proteome</keyword>
<sequence>MRHFFSILGGMGTMATESFIRILNQRTPAKRDQDYLNYILVNHATVPDRTSYLLDHSQPNFLPDLLADVKQQNLLKPDFMVMVCNTAHYFYDQLAAASDVPFLNMPQETVKSLKQHYPRAKRVGLAATEGTISSGVYQQYIYQAGLDEVDPTPAIQEKINRLIYKSIKEERGAVDAPLYHEILADMMQQLKVDVIILGCTELSLAQELAPNHQYPVADSQSIMAERTLALATKYQKNKA</sequence>
<dbReference type="Gene3D" id="3.40.50.1860">
    <property type="match status" value="2"/>
</dbReference>
<evidence type="ECO:0000313" key="4">
    <source>
        <dbReference type="Proteomes" id="UP000051638"/>
    </source>
</evidence>
<protein>
    <submittedName>
        <fullName evidence="3">Aspartate racemase</fullName>
    </submittedName>
</protein>
<dbReference type="InterPro" id="IPR004380">
    <property type="entry name" value="Asp_race"/>
</dbReference>
<dbReference type="PATRIC" id="fig|1423796.3.peg.1690"/>
<evidence type="ECO:0000256" key="2">
    <source>
        <dbReference type="ARBA" id="ARBA00023235"/>
    </source>
</evidence>
<keyword evidence="2" id="KW-0413">Isomerase</keyword>
<dbReference type="PROSITE" id="PS00923">
    <property type="entry name" value="ASP_GLU_RACEMASE_1"/>
    <property type="match status" value="1"/>
</dbReference>
<dbReference type="SUPFAM" id="SSF53681">
    <property type="entry name" value="Aspartate/glutamate racemase"/>
    <property type="match status" value="2"/>
</dbReference>
<dbReference type="Proteomes" id="UP000051638">
    <property type="component" value="Unassembled WGS sequence"/>
</dbReference>
<evidence type="ECO:0000256" key="1">
    <source>
        <dbReference type="ARBA" id="ARBA00007847"/>
    </source>
</evidence>
<organism evidence="3 4">
    <name type="scientific">Loigolactobacillus rennini DSM 20253</name>
    <dbReference type="NCBI Taxonomy" id="1423796"/>
    <lineage>
        <taxon>Bacteria</taxon>
        <taxon>Bacillati</taxon>
        <taxon>Bacillota</taxon>
        <taxon>Bacilli</taxon>
        <taxon>Lactobacillales</taxon>
        <taxon>Lactobacillaceae</taxon>
        <taxon>Loigolactobacillus</taxon>
    </lineage>
</organism>
<comment type="similarity">
    <text evidence="1">Belongs to the aspartate/glutamate racemases family.</text>
</comment>
<dbReference type="STRING" id="1423796.FC24_GL001662"/>
<dbReference type="EMBL" id="AYYI01000044">
    <property type="protein sequence ID" value="KRM97214.1"/>
    <property type="molecule type" value="Genomic_DNA"/>
</dbReference>
<dbReference type="InterPro" id="IPR001920">
    <property type="entry name" value="Asp/Glu_race"/>
</dbReference>
<dbReference type="NCBIfam" id="TIGR00035">
    <property type="entry name" value="asp_race"/>
    <property type="match status" value="1"/>
</dbReference>
<dbReference type="AlphaFoldDB" id="A0A0R2CZ07"/>
<dbReference type="GO" id="GO:0047661">
    <property type="term" value="F:amino-acid racemase activity"/>
    <property type="evidence" value="ECO:0007669"/>
    <property type="project" value="InterPro"/>
</dbReference>
<dbReference type="PANTHER" id="PTHR21198">
    <property type="entry name" value="GLUTAMATE RACEMASE"/>
    <property type="match status" value="1"/>
</dbReference>
<dbReference type="OrthoDB" id="9803739at2"/>
<proteinExistence type="inferred from homology"/>
<dbReference type="Pfam" id="PF01177">
    <property type="entry name" value="Asp_Glu_race"/>
    <property type="match status" value="1"/>
</dbReference>
<accession>A0A0R2CZ07</accession>
<dbReference type="InterPro" id="IPR015942">
    <property type="entry name" value="Asp/Glu/hydantoin_racemase"/>
</dbReference>
<reference evidence="3 4" key="1">
    <citation type="journal article" date="2015" name="Genome Announc.">
        <title>Expanding the biotechnology potential of lactobacilli through comparative genomics of 213 strains and associated genera.</title>
        <authorList>
            <person name="Sun Z."/>
            <person name="Harris H.M."/>
            <person name="McCann A."/>
            <person name="Guo C."/>
            <person name="Argimon S."/>
            <person name="Zhang W."/>
            <person name="Yang X."/>
            <person name="Jeffery I.B."/>
            <person name="Cooney J.C."/>
            <person name="Kagawa T.F."/>
            <person name="Liu W."/>
            <person name="Song Y."/>
            <person name="Salvetti E."/>
            <person name="Wrobel A."/>
            <person name="Rasinkangas P."/>
            <person name="Parkhill J."/>
            <person name="Rea M.C."/>
            <person name="O'Sullivan O."/>
            <person name="Ritari J."/>
            <person name="Douillard F.P."/>
            <person name="Paul Ross R."/>
            <person name="Yang R."/>
            <person name="Briner A.E."/>
            <person name="Felis G.E."/>
            <person name="de Vos W.M."/>
            <person name="Barrangou R."/>
            <person name="Klaenhammer T.R."/>
            <person name="Caufield P.W."/>
            <person name="Cui Y."/>
            <person name="Zhang H."/>
            <person name="O'Toole P.W."/>
        </authorList>
    </citation>
    <scope>NUCLEOTIDE SEQUENCE [LARGE SCALE GENOMIC DNA]</scope>
    <source>
        <strain evidence="3 4">DSM 20253</strain>
    </source>
</reference>
<evidence type="ECO:0000313" key="3">
    <source>
        <dbReference type="EMBL" id="KRM97214.1"/>
    </source>
</evidence>
<dbReference type="InterPro" id="IPR018187">
    <property type="entry name" value="Asp/Glu_racemase_AS_1"/>
</dbReference>
<comment type="caution">
    <text evidence="3">The sequence shown here is derived from an EMBL/GenBank/DDBJ whole genome shotgun (WGS) entry which is preliminary data.</text>
</comment>
<gene>
    <name evidence="3" type="ORF">FC24_GL001662</name>
</gene>
<name>A0A0R2CZ07_9LACO</name>